<dbReference type="PANTHER" id="PTHR43394:SF1">
    <property type="entry name" value="ATP-BINDING CASSETTE SUB-FAMILY B MEMBER 10, MITOCHONDRIAL"/>
    <property type="match status" value="1"/>
</dbReference>
<dbReference type="InterPro" id="IPR027417">
    <property type="entry name" value="P-loop_NTPase"/>
</dbReference>
<evidence type="ECO:0000256" key="6">
    <source>
        <dbReference type="ARBA" id="ARBA00022741"/>
    </source>
</evidence>
<keyword evidence="9 12" id="KW-0472">Membrane</keyword>
<evidence type="ECO:0000256" key="9">
    <source>
        <dbReference type="ARBA" id="ARBA00023136"/>
    </source>
</evidence>
<feature type="transmembrane region" description="Helical" evidence="12">
    <location>
        <begin position="287"/>
        <end position="305"/>
    </location>
</feature>
<comment type="similarity">
    <text evidence="10">Belongs to the ABC transporter superfamily. Siderophore-Fe(3+) uptake transporter (SIUT) (TC 3.A.1.21) family.</text>
</comment>
<dbReference type="InterPro" id="IPR036640">
    <property type="entry name" value="ABC1_TM_sf"/>
</dbReference>
<keyword evidence="7 15" id="KW-0067">ATP-binding</keyword>
<keyword evidence="3" id="KW-1003">Cell membrane</keyword>
<keyword evidence="8 12" id="KW-1133">Transmembrane helix</keyword>
<evidence type="ECO:0000256" key="7">
    <source>
        <dbReference type="ARBA" id="ARBA00022840"/>
    </source>
</evidence>
<protein>
    <submittedName>
        <fullName evidence="15">Efflux ABC transporter, permease/ATP-binding protein SCO3235</fullName>
    </submittedName>
</protein>
<keyword evidence="2" id="KW-0813">Transport</keyword>
<dbReference type="InterPro" id="IPR017871">
    <property type="entry name" value="ABC_transporter-like_CS"/>
</dbReference>
<dbReference type="InterPro" id="IPR039421">
    <property type="entry name" value="Type_1_exporter"/>
</dbReference>
<keyword evidence="4" id="KW-0997">Cell inner membrane</keyword>
<evidence type="ECO:0000259" key="14">
    <source>
        <dbReference type="PROSITE" id="PS50929"/>
    </source>
</evidence>
<evidence type="ECO:0000256" key="12">
    <source>
        <dbReference type="SAM" id="Phobius"/>
    </source>
</evidence>
<evidence type="ECO:0000256" key="8">
    <source>
        <dbReference type="ARBA" id="ARBA00022989"/>
    </source>
</evidence>
<dbReference type="PROSITE" id="PS50929">
    <property type="entry name" value="ABC_TM1F"/>
    <property type="match status" value="1"/>
</dbReference>
<dbReference type="GO" id="GO:0015421">
    <property type="term" value="F:ABC-type oligopeptide transporter activity"/>
    <property type="evidence" value="ECO:0007669"/>
    <property type="project" value="TreeGrafter"/>
</dbReference>
<evidence type="ECO:0000256" key="1">
    <source>
        <dbReference type="ARBA" id="ARBA00004429"/>
    </source>
</evidence>
<dbReference type="Gene3D" id="1.20.1560.10">
    <property type="entry name" value="ABC transporter type 1, transmembrane domain"/>
    <property type="match status" value="1"/>
</dbReference>
<dbReference type="AlphaFoldDB" id="A0A6J4NPK2"/>
<evidence type="ECO:0000259" key="13">
    <source>
        <dbReference type="PROSITE" id="PS50893"/>
    </source>
</evidence>
<reference evidence="15" key="1">
    <citation type="submission" date="2020-02" db="EMBL/GenBank/DDBJ databases">
        <authorList>
            <person name="Meier V. D."/>
        </authorList>
    </citation>
    <scope>NUCLEOTIDE SEQUENCE</scope>
    <source>
        <strain evidence="15">AVDCRST_MAG35</strain>
    </source>
</reference>
<proteinExistence type="inferred from homology"/>
<feature type="transmembrane region" description="Helical" evidence="12">
    <location>
        <begin position="96"/>
        <end position="114"/>
    </location>
</feature>
<evidence type="ECO:0000256" key="11">
    <source>
        <dbReference type="SAM" id="MobiDB-lite"/>
    </source>
</evidence>
<evidence type="ECO:0000256" key="5">
    <source>
        <dbReference type="ARBA" id="ARBA00022692"/>
    </source>
</evidence>
<evidence type="ECO:0000256" key="2">
    <source>
        <dbReference type="ARBA" id="ARBA00022448"/>
    </source>
</evidence>
<feature type="region of interest" description="Disordered" evidence="11">
    <location>
        <begin position="1"/>
        <end position="44"/>
    </location>
</feature>
<dbReference type="InterPro" id="IPR011527">
    <property type="entry name" value="ABC1_TM_dom"/>
</dbReference>
<feature type="domain" description="ABC transporter" evidence="13">
    <location>
        <begin position="383"/>
        <end position="617"/>
    </location>
</feature>
<evidence type="ECO:0000256" key="4">
    <source>
        <dbReference type="ARBA" id="ARBA00022519"/>
    </source>
</evidence>
<dbReference type="SMART" id="SM00382">
    <property type="entry name" value="AAA"/>
    <property type="match status" value="1"/>
</dbReference>
<dbReference type="InterPro" id="IPR003593">
    <property type="entry name" value="AAA+_ATPase"/>
</dbReference>
<dbReference type="InterPro" id="IPR003439">
    <property type="entry name" value="ABC_transporter-like_ATP-bd"/>
</dbReference>
<dbReference type="CDD" id="cd18551">
    <property type="entry name" value="ABC_6TM_LmrA_like"/>
    <property type="match status" value="1"/>
</dbReference>
<feature type="domain" description="ABC transmembrane type-1" evidence="14">
    <location>
        <begin position="65"/>
        <end position="343"/>
    </location>
</feature>
<organism evidence="15">
    <name type="scientific">uncultured Quadrisphaera sp</name>
    <dbReference type="NCBI Taxonomy" id="904978"/>
    <lineage>
        <taxon>Bacteria</taxon>
        <taxon>Bacillati</taxon>
        <taxon>Actinomycetota</taxon>
        <taxon>Actinomycetes</taxon>
        <taxon>Kineosporiales</taxon>
        <taxon>Kineosporiaceae</taxon>
        <taxon>Quadrisphaera</taxon>
        <taxon>environmental samples</taxon>
    </lineage>
</organism>
<comment type="subcellular location">
    <subcellularLocation>
        <location evidence="1">Cell inner membrane</location>
        <topology evidence="1">Multi-pass membrane protein</topology>
    </subcellularLocation>
</comment>
<dbReference type="Gene3D" id="3.40.50.300">
    <property type="entry name" value="P-loop containing nucleotide triphosphate hydrolases"/>
    <property type="match status" value="1"/>
</dbReference>
<dbReference type="Pfam" id="PF00005">
    <property type="entry name" value="ABC_tran"/>
    <property type="match status" value="1"/>
</dbReference>
<feature type="transmembrane region" description="Helical" evidence="12">
    <location>
        <begin position="61"/>
        <end position="84"/>
    </location>
</feature>
<feature type="transmembrane region" description="Helical" evidence="12">
    <location>
        <begin position="167"/>
        <end position="193"/>
    </location>
</feature>
<dbReference type="Pfam" id="PF00664">
    <property type="entry name" value="ABC_membrane"/>
    <property type="match status" value="1"/>
</dbReference>
<name>A0A6J4NPK2_9ACTN</name>
<dbReference type="PROSITE" id="PS00211">
    <property type="entry name" value="ABC_TRANSPORTER_1"/>
    <property type="match status" value="1"/>
</dbReference>
<accession>A0A6J4NPK2</accession>
<dbReference type="FunFam" id="3.40.50.300:FF:000221">
    <property type="entry name" value="Multidrug ABC transporter ATP-binding protein"/>
    <property type="match status" value="1"/>
</dbReference>
<feature type="transmembrane region" description="Helical" evidence="12">
    <location>
        <begin position="317"/>
        <end position="338"/>
    </location>
</feature>
<feature type="compositionally biased region" description="Low complexity" evidence="11">
    <location>
        <begin position="27"/>
        <end position="42"/>
    </location>
</feature>
<dbReference type="SUPFAM" id="SSF90123">
    <property type="entry name" value="ABC transporter transmembrane region"/>
    <property type="match status" value="1"/>
</dbReference>
<sequence length="621" mass="63677">MSAQQEEATAVPAQDPAPDDAPDPARDAAPGAGPAAGPTTTPVSVREGARLLGPYLRRHRFWVGVAVALSLLGAAAAIAQPLLVGRVVAAVQGGQPLVPVVALVVAVMVAGTVVQGFQQFLLERAGQGVVLDVRRSLVGRLARITVTERDRRLSGDLLSRVGSDTTALAGVVTSGLFEVVSVVLTAVGALVLMAVIDPVMLGVTVVAVAVGIGVGVVASSRLTGLELTTQERVGAMSATVGRMLSALRTIRAAGATERELAGVVAAAEQARDASVASARVRAVIQPIIGLAIQGAFIAVLGVGGYRVASGAVPVADLVTFVLLLFTLVFPLGQLLAVWNTVQRGLAALTRIDEVLTLEVEDDGPATVPAPRRGTSRPGAAPLLELDHVAFTYADGTVALRDVSFTVPRGTRTAVVGPSGAGKSTVLSLVERFYDVDAGAVRLDGVDVRDLPRTGLRARLGYVEQDAPVLAGTLRSNLLLAAPGASEAALERALATVALADLATRSEAGLDAEVGEGGVLLSGGQRQRLAIARSLLAEPDLLLLDEPTASLDARNEALLRDALAAAAASRTLVVVAHRLSTVVDSDQIVVVDEGRVVATGTHAELLDASPLYRELAASQLLV</sequence>
<dbReference type="EMBL" id="CADCUY010000057">
    <property type="protein sequence ID" value="CAA9388998.1"/>
    <property type="molecule type" value="Genomic_DNA"/>
</dbReference>
<evidence type="ECO:0000256" key="10">
    <source>
        <dbReference type="ARBA" id="ARBA00023455"/>
    </source>
</evidence>
<gene>
    <name evidence="15" type="ORF">AVDCRST_MAG35-301</name>
</gene>
<dbReference type="SUPFAM" id="SSF52540">
    <property type="entry name" value="P-loop containing nucleoside triphosphate hydrolases"/>
    <property type="match status" value="1"/>
</dbReference>
<keyword evidence="5 12" id="KW-0812">Transmembrane</keyword>
<evidence type="ECO:0000256" key="3">
    <source>
        <dbReference type="ARBA" id="ARBA00022475"/>
    </source>
</evidence>
<dbReference type="GO" id="GO:0005524">
    <property type="term" value="F:ATP binding"/>
    <property type="evidence" value="ECO:0007669"/>
    <property type="project" value="UniProtKB-KW"/>
</dbReference>
<dbReference type="PANTHER" id="PTHR43394">
    <property type="entry name" value="ATP-DEPENDENT PERMEASE MDL1, MITOCHONDRIAL"/>
    <property type="match status" value="1"/>
</dbReference>
<dbReference type="PROSITE" id="PS50893">
    <property type="entry name" value="ABC_TRANSPORTER_2"/>
    <property type="match status" value="1"/>
</dbReference>
<feature type="transmembrane region" description="Helical" evidence="12">
    <location>
        <begin position="199"/>
        <end position="218"/>
    </location>
</feature>
<dbReference type="GO" id="GO:0016887">
    <property type="term" value="F:ATP hydrolysis activity"/>
    <property type="evidence" value="ECO:0007669"/>
    <property type="project" value="InterPro"/>
</dbReference>
<evidence type="ECO:0000313" key="15">
    <source>
        <dbReference type="EMBL" id="CAA9388998.1"/>
    </source>
</evidence>
<keyword evidence="6" id="KW-0547">Nucleotide-binding</keyword>
<dbReference type="GO" id="GO:0005886">
    <property type="term" value="C:plasma membrane"/>
    <property type="evidence" value="ECO:0007669"/>
    <property type="project" value="UniProtKB-SubCell"/>
</dbReference>